<dbReference type="AlphaFoldDB" id="A0A8H3EAI0"/>
<dbReference type="InterPro" id="IPR005135">
    <property type="entry name" value="Endo/exonuclease/phosphatase"/>
</dbReference>
<gene>
    <name evidence="2" type="ORF">GOMPHAMPRED_000277</name>
</gene>
<dbReference type="GO" id="GO:0000175">
    <property type="term" value="F:3'-5'-RNA exonuclease activity"/>
    <property type="evidence" value="ECO:0007669"/>
    <property type="project" value="TreeGrafter"/>
</dbReference>
<dbReference type="CDD" id="cd09083">
    <property type="entry name" value="EEP-1"/>
    <property type="match status" value="1"/>
</dbReference>
<dbReference type="PANTHER" id="PTHR12121:SF36">
    <property type="entry name" value="ENDONUCLEASE_EXONUCLEASE_PHOSPHATASE DOMAIN-CONTAINING PROTEIN"/>
    <property type="match status" value="1"/>
</dbReference>
<evidence type="ECO:0000259" key="1">
    <source>
        <dbReference type="Pfam" id="PF03372"/>
    </source>
</evidence>
<dbReference type="Proteomes" id="UP000664169">
    <property type="component" value="Unassembled WGS sequence"/>
</dbReference>
<dbReference type="PANTHER" id="PTHR12121">
    <property type="entry name" value="CARBON CATABOLITE REPRESSOR PROTEIN 4"/>
    <property type="match status" value="1"/>
</dbReference>
<accession>A0A8H3EAI0</accession>
<sequence>MIVIPIRVISKNIRYATDSPFPGEELWRDRKSKLIDELKFSTLHSQSALICCQEVLHAQLEDILTELRRCDDWNYVGWGRDDGLQGGEYAPIFYRPASWNLLEETLIWFSPTPAKPSKDPDAGSVRILTRAKLEHKSTGGVVVVYCTHLDDQSGDARLRAAHQIRRTAQEDKDFPIIMAGDFNSTEDQEAYQAITSEQSFYDAYKSSCLRYGNTNTATGFSSDDGDPKRIDFIFYSEPLRYNKKNRLTVQAYAALSNRFDDGIYNSDHRAVAADLLLRIDPKIGSTITV</sequence>
<dbReference type="SUPFAM" id="SSF56219">
    <property type="entry name" value="DNase I-like"/>
    <property type="match status" value="1"/>
</dbReference>
<keyword evidence="3" id="KW-1185">Reference proteome</keyword>
<dbReference type="OrthoDB" id="276515at2759"/>
<dbReference type="EMBL" id="CAJPDQ010000001">
    <property type="protein sequence ID" value="CAF9903461.1"/>
    <property type="molecule type" value="Genomic_DNA"/>
</dbReference>
<protein>
    <recommendedName>
        <fullName evidence="1">Endonuclease/exonuclease/phosphatase domain-containing protein</fullName>
    </recommendedName>
</protein>
<feature type="domain" description="Endonuclease/exonuclease/phosphatase" evidence="1">
    <location>
        <begin position="50"/>
        <end position="241"/>
    </location>
</feature>
<proteinExistence type="predicted"/>
<dbReference type="Gene3D" id="3.60.10.10">
    <property type="entry name" value="Endonuclease/exonuclease/phosphatase"/>
    <property type="match status" value="1"/>
</dbReference>
<name>A0A8H3EAI0_9LECA</name>
<reference evidence="2" key="1">
    <citation type="submission" date="2021-03" db="EMBL/GenBank/DDBJ databases">
        <authorList>
            <person name="Tagirdzhanova G."/>
        </authorList>
    </citation>
    <scope>NUCLEOTIDE SEQUENCE</scope>
</reference>
<dbReference type="Pfam" id="PF03372">
    <property type="entry name" value="Exo_endo_phos"/>
    <property type="match status" value="1"/>
</dbReference>
<dbReference type="InterPro" id="IPR050410">
    <property type="entry name" value="CCR4/nocturin_mRNA_transcr"/>
</dbReference>
<dbReference type="InterPro" id="IPR036691">
    <property type="entry name" value="Endo/exonu/phosph_ase_sf"/>
</dbReference>
<comment type="caution">
    <text evidence="2">The sequence shown here is derived from an EMBL/GenBank/DDBJ whole genome shotgun (WGS) entry which is preliminary data.</text>
</comment>
<organism evidence="2 3">
    <name type="scientific">Gomphillus americanus</name>
    <dbReference type="NCBI Taxonomy" id="1940652"/>
    <lineage>
        <taxon>Eukaryota</taxon>
        <taxon>Fungi</taxon>
        <taxon>Dikarya</taxon>
        <taxon>Ascomycota</taxon>
        <taxon>Pezizomycotina</taxon>
        <taxon>Lecanoromycetes</taxon>
        <taxon>OSLEUM clade</taxon>
        <taxon>Ostropomycetidae</taxon>
        <taxon>Ostropales</taxon>
        <taxon>Graphidaceae</taxon>
        <taxon>Gomphilloideae</taxon>
        <taxon>Gomphillus</taxon>
    </lineage>
</organism>
<evidence type="ECO:0000313" key="3">
    <source>
        <dbReference type="Proteomes" id="UP000664169"/>
    </source>
</evidence>
<evidence type="ECO:0000313" key="2">
    <source>
        <dbReference type="EMBL" id="CAF9903461.1"/>
    </source>
</evidence>